<feature type="compositionally biased region" description="Low complexity" evidence="5">
    <location>
        <begin position="310"/>
        <end position="331"/>
    </location>
</feature>
<dbReference type="InterPro" id="IPR003439">
    <property type="entry name" value="ABC_transporter-like_ATP-bd"/>
</dbReference>
<feature type="region of interest" description="Disordered" evidence="5">
    <location>
        <begin position="310"/>
        <end position="339"/>
    </location>
</feature>
<feature type="transmembrane region" description="Helical" evidence="6">
    <location>
        <begin position="508"/>
        <end position="529"/>
    </location>
</feature>
<keyword evidence="6" id="KW-1133">Transmembrane helix</keyword>
<proteinExistence type="inferred from homology"/>
<feature type="transmembrane region" description="Helical" evidence="6">
    <location>
        <begin position="401"/>
        <end position="418"/>
    </location>
</feature>
<dbReference type="GO" id="GO:0005524">
    <property type="term" value="F:ATP binding"/>
    <property type="evidence" value="ECO:0007669"/>
    <property type="project" value="UniProtKB-KW"/>
</dbReference>
<feature type="transmembrane region" description="Helical" evidence="6">
    <location>
        <begin position="571"/>
        <end position="589"/>
    </location>
</feature>
<keyword evidence="4 8" id="KW-0067">ATP-binding</keyword>
<dbReference type="Proteomes" id="UP001183388">
    <property type="component" value="Unassembled WGS sequence"/>
</dbReference>
<feature type="transmembrane region" description="Helical" evidence="6">
    <location>
        <begin position="356"/>
        <end position="381"/>
    </location>
</feature>
<sequence>MIQAIGLTSAARRGRRPAVDDLTFEARAGQVTALLGPPGAGKSTALRLMLQLQPGRGVALFRGRPLGRVPHPAREVGVLLGDVPGHPRRTALGHLRMLAAVAGVPAARAGEVLEVVGLSGLADQPLGRFSRGMDRRLGLAVALLGDPHTLVLDDPGAGLSPRETAWLRGLLRGYAEQGGTVLTSAEDPRETARVADRVVSVDDGRLVADQTALDFGRALLRPRVAVLTPHADLLEDALARELALAAPAPGGERPEVVRESGDRISVFGSSLAAVGEIAHRHRVVVHQLADEVGDRGDRYPAGPLLRADGRAAAATAAPSGPRPQSGAGRPARLPPRLPALPPPGPAWPVRYELRRWAGVATGWVVMGAALLAGLVASLLLASGGPAPAERVLAGWAAPLPLPPAALAAGVLGALSFGHEFRYPALAPTRVPVPRRISLLAGKLVVATCAATLLCLTSVAVNSTSFTLLFGQSVPVEGSWEWALACTTGLSAGCAWAGLLAAGLFRSALAGLAAVALLPLAVAPALRAVLAGPAGRSLDGLPGRLHALTQLPFPSGVDRWLSASVRLASQPIGWALLLSLTVMAGAYALVSLRNGPRLQDE</sequence>
<dbReference type="PROSITE" id="PS50893">
    <property type="entry name" value="ABC_TRANSPORTER_2"/>
    <property type="match status" value="1"/>
</dbReference>
<evidence type="ECO:0000256" key="6">
    <source>
        <dbReference type="SAM" id="Phobius"/>
    </source>
</evidence>
<name>A0ABU2L249_9ACTN</name>
<evidence type="ECO:0000256" key="4">
    <source>
        <dbReference type="ARBA" id="ARBA00022840"/>
    </source>
</evidence>
<dbReference type="InterPro" id="IPR027417">
    <property type="entry name" value="P-loop_NTPase"/>
</dbReference>
<accession>A0ABU2L249</accession>
<keyword evidence="9" id="KW-1185">Reference proteome</keyword>
<evidence type="ECO:0000256" key="2">
    <source>
        <dbReference type="ARBA" id="ARBA00022448"/>
    </source>
</evidence>
<gene>
    <name evidence="8" type="ORF">RM780_01475</name>
</gene>
<evidence type="ECO:0000313" key="8">
    <source>
        <dbReference type="EMBL" id="MDT0305634.1"/>
    </source>
</evidence>
<evidence type="ECO:0000313" key="9">
    <source>
        <dbReference type="Proteomes" id="UP001183388"/>
    </source>
</evidence>
<keyword evidence="6" id="KW-0812">Transmembrane</keyword>
<dbReference type="InterPro" id="IPR003593">
    <property type="entry name" value="AAA+_ATPase"/>
</dbReference>
<keyword evidence="3" id="KW-0547">Nucleotide-binding</keyword>
<feature type="transmembrane region" description="Helical" evidence="6">
    <location>
        <begin position="481"/>
        <end position="501"/>
    </location>
</feature>
<feature type="domain" description="ABC transporter" evidence="7">
    <location>
        <begin position="2"/>
        <end position="228"/>
    </location>
</feature>
<dbReference type="Pfam" id="PF00005">
    <property type="entry name" value="ABC_tran"/>
    <property type="match status" value="1"/>
</dbReference>
<organism evidence="8 9">
    <name type="scientific">Streptomyces boetiae</name>
    <dbReference type="NCBI Taxonomy" id="3075541"/>
    <lineage>
        <taxon>Bacteria</taxon>
        <taxon>Bacillati</taxon>
        <taxon>Actinomycetota</taxon>
        <taxon>Actinomycetes</taxon>
        <taxon>Kitasatosporales</taxon>
        <taxon>Streptomycetaceae</taxon>
        <taxon>Streptomyces</taxon>
    </lineage>
</organism>
<dbReference type="SMART" id="SM00382">
    <property type="entry name" value="AAA"/>
    <property type="match status" value="1"/>
</dbReference>
<dbReference type="SUPFAM" id="SSF52540">
    <property type="entry name" value="P-loop containing nucleoside triphosphate hydrolases"/>
    <property type="match status" value="1"/>
</dbReference>
<dbReference type="RefSeq" id="WP_311628549.1">
    <property type="nucleotide sequence ID" value="NZ_JAVREN010000002.1"/>
</dbReference>
<evidence type="ECO:0000259" key="7">
    <source>
        <dbReference type="PROSITE" id="PS50893"/>
    </source>
</evidence>
<keyword evidence="2" id="KW-0813">Transport</keyword>
<reference evidence="9" key="1">
    <citation type="submission" date="2023-07" db="EMBL/GenBank/DDBJ databases">
        <title>30 novel species of actinomycetes from the DSMZ collection.</title>
        <authorList>
            <person name="Nouioui I."/>
        </authorList>
    </citation>
    <scope>NUCLEOTIDE SEQUENCE [LARGE SCALE GENOMIC DNA]</scope>
    <source>
        <strain evidence="9">DSM 44917</strain>
    </source>
</reference>
<dbReference type="EMBL" id="JAVREN010000002">
    <property type="protein sequence ID" value="MDT0305634.1"/>
    <property type="molecule type" value="Genomic_DNA"/>
</dbReference>
<comment type="caution">
    <text evidence="8">The sequence shown here is derived from an EMBL/GenBank/DDBJ whole genome shotgun (WGS) entry which is preliminary data.</text>
</comment>
<dbReference type="Gene3D" id="3.40.50.300">
    <property type="entry name" value="P-loop containing nucleotide triphosphate hydrolases"/>
    <property type="match status" value="1"/>
</dbReference>
<keyword evidence="6" id="KW-0472">Membrane</keyword>
<dbReference type="PANTHER" id="PTHR43335:SF4">
    <property type="entry name" value="ABC TRANSPORTER, ATP-BINDING PROTEIN"/>
    <property type="match status" value="1"/>
</dbReference>
<evidence type="ECO:0000256" key="5">
    <source>
        <dbReference type="SAM" id="MobiDB-lite"/>
    </source>
</evidence>
<protein>
    <submittedName>
        <fullName evidence="8">ATP-binding cassette domain-containing protein</fullName>
    </submittedName>
</protein>
<feature type="transmembrane region" description="Helical" evidence="6">
    <location>
        <begin position="439"/>
        <end position="461"/>
    </location>
</feature>
<evidence type="ECO:0000256" key="3">
    <source>
        <dbReference type="ARBA" id="ARBA00022741"/>
    </source>
</evidence>
<dbReference type="PANTHER" id="PTHR43335">
    <property type="entry name" value="ABC TRANSPORTER, ATP-BINDING PROTEIN"/>
    <property type="match status" value="1"/>
</dbReference>
<evidence type="ECO:0000256" key="1">
    <source>
        <dbReference type="ARBA" id="ARBA00005417"/>
    </source>
</evidence>
<comment type="similarity">
    <text evidence="1">Belongs to the ABC transporter superfamily.</text>
</comment>